<sequence length="254" mass="28594">MISRGCQWQVQDEQPLSPASDSKVSEDEEVDTPISSTETVTDGYPHFDSFHIPDQLSKEALLEKIFIVCQSDQDSEFNTYHTVWDLFRDQSSRWSVLAENHVETIRNAICTFLEVALEALTDSSSYNAILVDVVNPAMDKAEADALHILGQILAPSGQVAPSWFKSKLIRSIEQNELQKKVEDVSQAMRQLSNNHESADFDKKILSKVLLMTNEADHQPDFGSISLDDIICYLEIFYQVCINSTSAPRPHPLFA</sequence>
<dbReference type="AlphaFoldDB" id="A0A9P7YGR7"/>
<evidence type="ECO:0000256" key="1">
    <source>
        <dbReference type="SAM" id="MobiDB-lite"/>
    </source>
</evidence>
<evidence type="ECO:0000313" key="3">
    <source>
        <dbReference type="Proteomes" id="UP000824998"/>
    </source>
</evidence>
<name>A0A9P7YGR7_9HELO</name>
<protein>
    <submittedName>
        <fullName evidence="2">Uncharacterized protein</fullName>
    </submittedName>
</protein>
<keyword evidence="3" id="KW-1185">Reference proteome</keyword>
<gene>
    <name evidence="2" type="ORF">BJ875DRAFT_379067</name>
</gene>
<dbReference type="Proteomes" id="UP000824998">
    <property type="component" value="Unassembled WGS sequence"/>
</dbReference>
<dbReference type="EMBL" id="MU251510">
    <property type="protein sequence ID" value="KAG9233212.1"/>
    <property type="molecule type" value="Genomic_DNA"/>
</dbReference>
<feature type="region of interest" description="Disordered" evidence="1">
    <location>
        <begin position="1"/>
        <end position="41"/>
    </location>
</feature>
<feature type="compositionally biased region" description="Polar residues" evidence="1">
    <location>
        <begin position="1"/>
        <end position="22"/>
    </location>
</feature>
<evidence type="ECO:0000313" key="2">
    <source>
        <dbReference type="EMBL" id="KAG9233212.1"/>
    </source>
</evidence>
<comment type="caution">
    <text evidence="2">The sequence shown here is derived from an EMBL/GenBank/DDBJ whole genome shotgun (WGS) entry which is preliminary data.</text>
</comment>
<reference evidence="2" key="1">
    <citation type="journal article" date="2021" name="IMA Fungus">
        <title>Genomic characterization of three marine fungi, including Emericellopsis atlantica sp. nov. with signatures of a generalist lifestyle and marine biomass degradation.</title>
        <authorList>
            <person name="Hagestad O.C."/>
            <person name="Hou L."/>
            <person name="Andersen J.H."/>
            <person name="Hansen E.H."/>
            <person name="Altermark B."/>
            <person name="Li C."/>
            <person name="Kuhnert E."/>
            <person name="Cox R.J."/>
            <person name="Crous P.W."/>
            <person name="Spatafora J.W."/>
            <person name="Lail K."/>
            <person name="Amirebrahimi M."/>
            <person name="Lipzen A."/>
            <person name="Pangilinan J."/>
            <person name="Andreopoulos W."/>
            <person name="Hayes R.D."/>
            <person name="Ng V."/>
            <person name="Grigoriev I.V."/>
            <person name="Jackson S.A."/>
            <person name="Sutton T.D.S."/>
            <person name="Dobson A.D.W."/>
            <person name="Rama T."/>
        </authorList>
    </citation>
    <scope>NUCLEOTIDE SEQUENCE</scope>
    <source>
        <strain evidence="2">TRa018bII</strain>
    </source>
</reference>
<proteinExistence type="predicted"/>
<organism evidence="2 3">
    <name type="scientific">Amylocarpus encephaloides</name>
    <dbReference type="NCBI Taxonomy" id="45428"/>
    <lineage>
        <taxon>Eukaryota</taxon>
        <taxon>Fungi</taxon>
        <taxon>Dikarya</taxon>
        <taxon>Ascomycota</taxon>
        <taxon>Pezizomycotina</taxon>
        <taxon>Leotiomycetes</taxon>
        <taxon>Helotiales</taxon>
        <taxon>Helotiales incertae sedis</taxon>
        <taxon>Amylocarpus</taxon>
    </lineage>
</organism>
<accession>A0A9P7YGR7</accession>